<dbReference type="RefSeq" id="WP_304184806.1">
    <property type="nucleotide sequence ID" value="NZ_DRGM01000187.1"/>
</dbReference>
<dbReference type="EMBL" id="DRGM01000187">
    <property type="protein sequence ID" value="HEA18567.1"/>
    <property type="molecule type" value="Genomic_DNA"/>
</dbReference>
<name>A0A7V1D280_9GAMM</name>
<evidence type="ECO:0000313" key="1">
    <source>
        <dbReference type="EMBL" id="HEA18567.1"/>
    </source>
</evidence>
<organism evidence="1">
    <name type="scientific">Pseudoalteromonas prydzensis</name>
    <dbReference type="NCBI Taxonomy" id="182141"/>
    <lineage>
        <taxon>Bacteria</taxon>
        <taxon>Pseudomonadati</taxon>
        <taxon>Pseudomonadota</taxon>
        <taxon>Gammaproteobacteria</taxon>
        <taxon>Alteromonadales</taxon>
        <taxon>Pseudoalteromonadaceae</taxon>
        <taxon>Pseudoalteromonas</taxon>
    </lineage>
</organism>
<dbReference type="Proteomes" id="UP000886188">
    <property type="component" value="Unassembled WGS sequence"/>
</dbReference>
<proteinExistence type="predicted"/>
<protein>
    <submittedName>
        <fullName evidence="1">Lysogenic conversion protein</fullName>
    </submittedName>
</protein>
<accession>A0A7V1D280</accession>
<gene>
    <name evidence="1" type="ORF">ENH88_19400</name>
</gene>
<reference evidence="1" key="1">
    <citation type="journal article" date="2020" name="mSystems">
        <title>Genome- and Community-Level Interaction Insights into Carbon Utilization and Element Cycling Functions of Hydrothermarchaeota in Hydrothermal Sediment.</title>
        <authorList>
            <person name="Zhou Z."/>
            <person name="Liu Y."/>
            <person name="Xu W."/>
            <person name="Pan J."/>
            <person name="Luo Z.H."/>
            <person name="Li M."/>
        </authorList>
    </citation>
    <scope>NUCLEOTIDE SEQUENCE [LARGE SCALE GENOMIC DNA]</scope>
    <source>
        <strain evidence="1">HyVt-346</strain>
    </source>
</reference>
<dbReference type="AlphaFoldDB" id="A0A7V1D280"/>
<comment type="caution">
    <text evidence="1">The sequence shown here is derived from an EMBL/GenBank/DDBJ whole genome shotgun (WGS) entry which is preliminary data.</text>
</comment>
<sequence>MSRDNFTKKTIETLKARVAHRCSNPNCRVPTSAPAEDNKVNNIGSAAHIFAASEGGPRPNNAISSEERKSINNGIWLCSNCSVDIDRDEKRYPPELLKKWKADAEAQARTELGQKLPSNTDAIDTVAAALTGMPKNIITHAISNVHQATEISLSRLDSRFHIKTQYIDGSTSIGIFAKENVPLALKVDAEYTQEYAKQHQMLIEHGSDVEISTNGLTIEGSKLFEEIIKEAGTFSISSPKKKAIQKLWLVQDDTNLIESFDDIRGEISWGTKSFTFNGSACDGIFSLSYNKEVNDGKQVTITMSLSTDSWEGLDIQHLPYFNKIFSFFDKMAEGWTLSTSLEIDGLNILNSKGMKVSTWDYVLDTNSFLHYVYRCKTIANRFNFQINYTSEISFTSDEHMNIVDIVEIIV</sequence>